<evidence type="ECO:0000313" key="2">
    <source>
        <dbReference type="EMBL" id="MEC4723229.1"/>
    </source>
</evidence>
<sequence length="285" mass="30901">MLTEFAVPHRFRFIAASLTAFLVSCLPRTAAADEVWLAARPFSPAVGASTAFSLNTGEYFSGEPLPISASRAAAVHLYSRAAPTDLGAQLPPDQALPEMRLTPPAAGTYMLAYDSHPDQISLPADQFHAYLHEAGLDSIISQREDDGNAEQPGRERYRRHLKTLLRVGGKSDGTYSVLTGQRLEIVPASDPLARSAGDKLTFTLFFDSKPLAGALVKAWHKQDEQTLTIRAQTGDGGKVGFNLPYAGVWMISAVHMLPATDTQDIDWDSFRGSLTFELAGKNIGR</sequence>
<feature type="chain" id="PRO_5046826788" evidence="1">
    <location>
        <begin position="33"/>
        <end position="285"/>
    </location>
</feature>
<gene>
    <name evidence="2" type="ORF">RY831_29140</name>
</gene>
<evidence type="ECO:0000256" key="1">
    <source>
        <dbReference type="SAM" id="SignalP"/>
    </source>
</evidence>
<keyword evidence="3" id="KW-1185">Reference proteome</keyword>
<organism evidence="2 3">
    <name type="scientific">Noviherbaspirillum album</name>
    <dbReference type="NCBI Taxonomy" id="3080276"/>
    <lineage>
        <taxon>Bacteria</taxon>
        <taxon>Pseudomonadati</taxon>
        <taxon>Pseudomonadota</taxon>
        <taxon>Betaproteobacteria</taxon>
        <taxon>Burkholderiales</taxon>
        <taxon>Oxalobacteraceae</taxon>
        <taxon>Noviherbaspirillum</taxon>
    </lineage>
</organism>
<dbReference type="Pfam" id="PF10670">
    <property type="entry name" value="DUF4198"/>
    <property type="match status" value="1"/>
</dbReference>
<name>A0ABU6JHU6_9BURK</name>
<dbReference type="Proteomes" id="UP001352263">
    <property type="component" value="Unassembled WGS sequence"/>
</dbReference>
<protein>
    <submittedName>
        <fullName evidence="2">DUF4198 domain-containing protein</fullName>
    </submittedName>
</protein>
<feature type="signal peptide" evidence="1">
    <location>
        <begin position="1"/>
        <end position="32"/>
    </location>
</feature>
<comment type="caution">
    <text evidence="2">The sequence shown here is derived from an EMBL/GenBank/DDBJ whole genome shotgun (WGS) entry which is preliminary data.</text>
</comment>
<dbReference type="EMBL" id="JAWIIV010000046">
    <property type="protein sequence ID" value="MEC4723229.1"/>
    <property type="molecule type" value="Genomic_DNA"/>
</dbReference>
<dbReference type="RefSeq" id="WP_326509851.1">
    <property type="nucleotide sequence ID" value="NZ_JAWIIV010000046.1"/>
</dbReference>
<keyword evidence="1" id="KW-0732">Signal</keyword>
<proteinExistence type="predicted"/>
<accession>A0ABU6JHU6</accession>
<evidence type="ECO:0000313" key="3">
    <source>
        <dbReference type="Proteomes" id="UP001352263"/>
    </source>
</evidence>
<dbReference type="InterPro" id="IPR019613">
    <property type="entry name" value="DUF4198"/>
</dbReference>
<reference evidence="2 3" key="1">
    <citation type="submission" date="2023-10" db="EMBL/GenBank/DDBJ databases">
        <title>Noviherbaspirillum sp. CPCC 100848 genome assembly.</title>
        <authorList>
            <person name="Li X.Y."/>
            <person name="Fang X.M."/>
        </authorList>
    </citation>
    <scope>NUCLEOTIDE SEQUENCE [LARGE SCALE GENOMIC DNA]</scope>
    <source>
        <strain evidence="2 3">CPCC 100848</strain>
    </source>
</reference>